<dbReference type="FunFam" id="1.20.120.1750:FF:000002">
    <property type="entry name" value="RBR-type E3 ubiquitin transferase"/>
    <property type="match status" value="1"/>
</dbReference>
<dbReference type="Gene3D" id="1.20.120.1750">
    <property type="match status" value="1"/>
</dbReference>
<dbReference type="Pfam" id="PF19422">
    <property type="entry name" value="Ariadne"/>
    <property type="match status" value="1"/>
</dbReference>
<dbReference type="Pfam" id="PF22191">
    <property type="entry name" value="IBR_1"/>
    <property type="match status" value="1"/>
</dbReference>
<dbReference type="STRING" id="691883.A0A058ZE74"/>
<evidence type="ECO:0000256" key="6">
    <source>
        <dbReference type="ARBA" id="ARBA00022771"/>
    </source>
</evidence>
<dbReference type="SUPFAM" id="SSF57850">
    <property type="entry name" value="RING/U-box"/>
    <property type="match status" value="2"/>
</dbReference>
<dbReference type="InterPro" id="IPR045840">
    <property type="entry name" value="Ariadne"/>
</dbReference>
<evidence type="ECO:0000259" key="10">
    <source>
        <dbReference type="PROSITE" id="PS51873"/>
    </source>
</evidence>
<evidence type="ECO:0000256" key="2">
    <source>
        <dbReference type="ARBA" id="ARBA00012251"/>
    </source>
</evidence>
<keyword evidence="7" id="KW-0833">Ubl conjugation pathway</keyword>
<feature type="region of interest" description="Disordered" evidence="9">
    <location>
        <begin position="19"/>
        <end position="103"/>
    </location>
</feature>
<comment type="catalytic activity">
    <reaction evidence="1">
        <text>[E2 ubiquitin-conjugating enzyme]-S-ubiquitinyl-L-cysteine + [acceptor protein]-L-lysine = [E2 ubiquitin-conjugating enzyme]-L-cysteine + [acceptor protein]-N(6)-ubiquitinyl-L-lysine.</text>
        <dbReference type="EC" id="2.3.2.31"/>
    </reaction>
</comment>
<evidence type="ECO:0000256" key="9">
    <source>
        <dbReference type="SAM" id="MobiDB-lite"/>
    </source>
</evidence>
<name>A0A058ZE74_FONAL</name>
<proteinExistence type="predicted"/>
<dbReference type="InterPro" id="IPR002867">
    <property type="entry name" value="IBR_dom"/>
</dbReference>
<dbReference type="eggNOG" id="KOG1815">
    <property type="taxonomic scope" value="Eukaryota"/>
</dbReference>
<feature type="compositionally biased region" description="Polar residues" evidence="9">
    <location>
        <begin position="769"/>
        <end position="778"/>
    </location>
</feature>
<evidence type="ECO:0000313" key="11">
    <source>
        <dbReference type="EMBL" id="KCV72669.1"/>
    </source>
</evidence>
<feature type="compositionally biased region" description="Low complexity" evidence="9">
    <location>
        <begin position="779"/>
        <end position="799"/>
    </location>
</feature>
<sequence>MEDSFDVLSFDDEYSHLYQEPLATDEYAQEETPLDPIDGDSCTDLYDLQSRGDTLAGYPGLGSAGGTDAPAERKFYPRHKPTSKGYSRPPSTTSPAPPPGAPPRVVTVDFKCLSPSNLAEMVRADTLALSSTLAIDEDIALLLLLCTPNATWQRDKILEKYFDSSESLVKQLNLDTADTLPEIEYFNSPSNPNEQLCDICADYPSGPFLKMMPCQHTYCLNNCWKAYLRGHISSGLAVISCMACSHKMSASTIRLICDAEDWENYVHNMVRTYLIANRRTIRPCPTPDCTQVFRWSLASNNLEMDSSVPIVACNRCHKSMCFYCSIEGDHRPTPCILAQKWKDQYQEDSGSALWIATNTRECPKCHASIEKFGGCNHISCKSCHHDFCWVCFMPWSLHSHAYACNRYNGLDAGNKNSQSRSRVALDRYVHYFTRYSNHRNSARMERKTAFSYVHTRMARLQARADYTWIEVQFLLDAAHMLLSCRDTLAWSYAFAHYLDPQSNYTLIFESNQRDLEYAVESLSRLLEYRDATAYEMPVGVGSGGGGSSSSSSSGSNSTSGVLSGGGNASGGGSLPRGNPRPGAPTSDKETKANGGLESATPSAMSPGLKTGNSDTLMPTAEEANPPAGHAAGVQKPSARDSDLPSGTSHPGKAAAPEQDHPVEGPSSNRHARTNSTSSRVLEMRAQPSPRLLAVGSGHHMPHGLGGGPVPGQTDSGDPCDGTLGGSDSSDSGWGTGPANPTSRADASSVSPSQLMAAYKSDLQRDLQKKSAQTLSNSLTPGGAAYSPASSSSGPTTSTSVASSLASLTSFRSVTDAGLGASSGPHSASASSETISLPGNGLAGGVANSGSGSGVNISTGGDVLNVGLAAVADGLSSMGAVIPVANAAGMAAGTTTVTAAAAVRAMKSSASSDVLDADGRFSQYSHLLNSGSASFEEDFSDVGYMRRLRQMVIDRTMFVKSRRAILLEDVASGLAENRWVFLDESELVEGVSPGHLGT</sequence>
<protein>
    <recommendedName>
        <fullName evidence="2">RBR-type E3 ubiquitin transferase</fullName>
        <ecNumber evidence="2">2.3.2.31</ecNumber>
    </recommendedName>
</protein>
<dbReference type="InterPro" id="IPR031127">
    <property type="entry name" value="E3_UB_ligase_RBR"/>
</dbReference>
<dbReference type="GO" id="GO:0061630">
    <property type="term" value="F:ubiquitin protein ligase activity"/>
    <property type="evidence" value="ECO:0007669"/>
    <property type="project" value="UniProtKB-EC"/>
</dbReference>
<dbReference type="EC" id="2.3.2.31" evidence="2"/>
<dbReference type="RefSeq" id="XP_009492370.1">
    <property type="nucleotide sequence ID" value="XM_009494095.1"/>
</dbReference>
<dbReference type="InterPro" id="IPR044066">
    <property type="entry name" value="TRIAD_supradom"/>
</dbReference>
<dbReference type="SMART" id="SM00647">
    <property type="entry name" value="IBR"/>
    <property type="match status" value="2"/>
</dbReference>
<keyword evidence="5" id="KW-0677">Repeat</keyword>
<keyword evidence="4" id="KW-0479">Metal-binding</keyword>
<dbReference type="InterPro" id="IPR013083">
    <property type="entry name" value="Znf_RING/FYVE/PHD"/>
</dbReference>
<dbReference type="AlphaFoldDB" id="A0A058ZE74"/>
<evidence type="ECO:0000256" key="5">
    <source>
        <dbReference type="ARBA" id="ARBA00022737"/>
    </source>
</evidence>
<dbReference type="GO" id="GO:0008270">
    <property type="term" value="F:zinc ion binding"/>
    <property type="evidence" value="ECO:0007669"/>
    <property type="project" value="UniProtKB-KW"/>
</dbReference>
<dbReference type="PANTHER" id="PTHR11685">
    <property type="entry name" value="RBR FAMILY RING FINGER AND IBR DOMAIN-CONTAINING"/>
    <property type="match status" value="1"/>
</dbReference>
<evidence type="ECO:0000256" key="4">
    <source>
        <dbReference type="ARBA" id="ARBA00022723"/>
    </source>
</evidence>
<dbReference type="EMBL" id="KB932201">
    <property type="protein sequence ID" value="KCV72669.1"/>
    <property type="molecule type" value="Genomic_DNA"/>
</dbReference>
<evidence type="ECO:0000256" key="8">
    <source>
        <dbReference type="ARBA" id="ARBA00022833"/>
    </source>
</evidence>
<keyword evidence="3" id="KW-0808">Transferase</keyword>
<feature type="compositionally biased region" description="Polar residues" evidence="9">
    <location>
        <begin position="738"/>
        <end position="753"/>
    </location>
</feature>
<organism evidence="11">
    <name type="scientific">Fonticula alba</name>
    <name type="common">Slime mold</name>
    <dbReference type="NCBI Taxonomy" id="691883"/>
    <lineage>
        <taxon>Eukaryota</taxon>
        <taxon>Rotosphaerida</taxon>
        <taxon>Fonticulaceae</taxon>
        <taxon>Fonticula</taxon>
    </lineage>
</organism>
<keyword evidence="8" id="KW-0862">Zinc</keyword>
<keyword evidence="12" id="KW-1185">Reference proteome</keyword>
<accession>A0A058ZE74</accession>
<feature type="region of interest" description="Disordered" evidence="9">
    <location>
        <begin position="539"/>
        <end position="799"/>
    </location>
</feature>
<dbReference type="GeneID" id="20524974"/>
<keyword evidence="6" id="KW-0863">Zinc-finger</keyword>
<feature type="compositionally biased region" description="Gly residues" evidence="9">
    <location>
        <begin position="562"/>
        <end position="574"/>
    </location>
</feature>
<gene>
    <name evidence="11" type="ORF">H696_00249</name>
</gene>
<evidence type="ECO:0000313" key="12">
    <source>
        <dbReference type="Proteomes" id="UP000030693"/>
    </source>
</evidence>
<evidence type="ECO:0000256" key="3">
    <source>
        <dbReference type="ARBA" id="ARBA00022679"/>
    </source>
</evidence>
<feature type="compositionally biased region" description="Polar residues" evidence="9">
    <location>
        <begin position="665"/>
        <end position="679"/>
    </location>
</feature>
<reference evidence="11" key="1">
    <citation type="submission" date="2013-04" db="EMBL/GenBank/DDBJ databases">
        <title>The Genome Sequence of Fonticula alba ATCC 38817.</title>
        <authorList>
            <consortium name="The Broad Institute Genomics Platform"/>
            <person name="Russ C."/>
            <person name="Cuomo C."/>
            <person name="Burger G."/>
            <person name="Gray M.W."/>
            <person name="Holland P.W.H."/>
            <person name="King N."/>
            <person name="Lang F.B.F."/>
            <person name="Roger A.J."/>
            <person name="Ruiz-Trillo I."/>
            <person name="Brown M."/>
            <person name="Walker B."/>
            <person name="Young S."/>
            <person name="Zeng Q."/>
            <person name="Gargeya S."/>
            <person name="Fitzgerald M."/>
            <person name="Haas B."/>
            <person name="Abouelleil A."/>
            <person name="Allen A.W."/>
            <person name="Alvarado L."/>
            <person name="Arachchi H.M."/>
            <person name="Berlin A.M."/>
            <person name="Chapman S.B."/>
            <person name="Gainer-Dewar J."/>
            <person name="Goldberg J."/>
            <person name="Griggs A."/>
            <person name="Gujja S."/>
            <person name="Hansen M."/>
            <person name="Howarth C."/>
            <person name="Imamovic A."/>
            <person name="Ireland A."/>
            <person name="Larimer J."/>
            <person name="McCowan C."/>
            <person name="Murphy C."/>
            <person name="Pearson M."/>
            <person name="Poon T.W."/>
            <person name="Priest M."/>
            <person name="Roberts A."/>
            <person name="Saif S."/>
            <person name="Shea T."/>
            <person name="Sisk P."/>
            <person name="Sykes S."/>
            <person name="Wortman J."/>
            <person name="Nusbaum C."/>
            <person name="Birren B."/>
        </authorList>
    </citation>
    <scope>NUCLEOTIDE SEQUENCE [LARGE SCALE GENOMIC DNA]</scope>
    <source>
        <strain evidence="11">ATCC 38817</strain>
    </source>
</reference>
<feature type="compositionally biased region" description="Low complexity" evidence="9">
    <location>
        <begin position="548"/>
        <end position="561"/>
    </location>
</feature>
<dbReference type="PROSITE" id="PS51873">
    <property type="entry name" value="TRIAD"/>
    <property type="match status" value="1"/>
</dbReference>
<dbReference type="Proteomes" id="UP000030693">
    <property type="component" value="Unassembled WGS sequence"/>
</dbReference>
<evidence type="ECO:0000256" key="7">
    <source>
        <dbReference type="ARBA" id="ARBA00022786"/>
    </source>
</evidence>
<dbReference type="CDD" id="cd20356">
    <property type="entry name" value="Rcat_RBR_HHARI-like"/>
    <property type="match status" value="1"/>
</dbReference>
<dbReference type="Pfam" id="PF01485">
    <property type="entry name" value="IBR"/>
    <property type="match status" value="1"/>
</dbReference>
<dbReference type="Gene3D" id="3.30.40.10">
    <property type="entry name" value="Zinc/RING finger domain, C3HC4 (zinc finger)"/>
    <property type="match status" value="1"/>
</dbReference>
<dbReference type="GO" id="GO:0016567">
    <property type="term" value="P:protein ubiquitination"/>
    <property type="evidence" value="ECO:0007669"/>
    <property type="project" value="InterPro"/>
</dbReference>
<evidence type="ECO:0000256" key="1">
    <source>
        <dbReference type="ARBA" id="ARBA00001798"/>
    </source>
</evidence>
<dbReference type="OrthoDB" id="10009520at2759"/>
<feature type="domain" description="RING-type" evidence="10">
    <location>
        <begin position="193"/>
        <end position="408"/>
    </location>
</feature>